<evidence type="ECO:0000313" key="1">
    <source>
        <dbReference type="EMBL" id="KAG9220997.1"/>
    </source>
</evidence>
<comment type="caution">
    <text evidence="1">The sequence shown here is derived from an EMBL/GenBank/DDBJ whole genome shotgun (WGS) entry which is preliminary data.</text>
</comment>
<gene>
    <name evidence="1" type="ORF">CCMSSC00406_0002403</name>
</gene>
<dbReference type="Proteomes" id="UP000824881">
    <property type="component" value="Unassembled WGS sequence"/>
</dbReference>
<accession>A0ACB7IRZ5</accession>
<evidence type="ECO:0000313" key="2">
    <source>
        <dbReference type="Proteomes" id="UP000824881"/>
    </source>
</evidence>
<keyword evidence="2" id="KW-1185">Reference proteome</keyword>
<organism evidence="1 2">
    <name type="scientific">Pleurotus cornucopiae</name>
    <name type="common">Cornucopia mushroom</name>
    <dbReference type="NCBI Taxonomy" id="5321"/>
    <lineage>
        <taxon>Eukaryota</taxon>
        <taxon>Fungi</taxon>
        <taxon>Dikarya</taxon>
        <taxon>Basidiomycota</taxon>
        <taxon>Agaricomycotina</taxon>
        <taxon>Agaricomycetes</taxon>
        <taxon>Agaricomycetidae</taxon>
        <taxon>Agaricales</taxon>
        <taxon>Pleurotineae</taxon>
        <taxon>Pleurotaceae</taxon>
        <taxon>Pleurotus</taxon>
    </lineage>
</organism>
<protein>
    <submittedName>
        <fullName evidence="1">Uncharacterized protein</fullName>
    </submittedName>
</protein>
<name>A0ACB7IRZ5_PLECO</name>
<dbReference type="EMBL" id="WQMT02000007">
    <property type="protein sequence ID" value="KAG9220997.1"/>
    <property type="molecule type" value="Genomic_DNA"/>
</dbReference>
<reference evidence="1 2" key="1">
    <citation type="journal article" date="2021" name="Appl. Environ. Microbiol.">
        <title>Genetic linkage and physical mapping for an oyster mushroom Pleurotus cornucopiae and QTL analysis for the trait cap color.</title>
        <authorList>
            <person name="Zhang Y."/>
            <person name="Gao W."/>
            <person name="Sonnenberg A."/>
            <person name="Chen Q."/>
            <person name="Zhang J."/>
            <person name="Huang C."/>
        </authorList>
    </citation>
    <scope>NUCLEOTIDE SEQUENCE [LARGE SCALE GENOMIC DNA]</scope>
    <source>
        <strain evidence="1">CCMSSC00406</strain>
    </source>
</reference>
<sequence length="533" mass="58485">MQQCDQEVTDALPYHIADISGGLRSIYKVPDAQKTLDGIVTVEARFESSEIAERVHHRLSDGTFAASMGIEKSDFWVNLPKPMQYTITIPVAQYTAEASHDMDIVRMRLLGKVKEAVGALKVRVENLAAGEKIEGWHPSLGHSKSQFIHTVAQETGGFLRADHQRKVLKAYGKPDVVGVIWTMVAAELWRLASRECPFTLQQQTVGFFIRQGVPTLQEMFGAESVRFKDARHTLRSLIDQATAETEIAVAANVTTEQICTVCYDTATNPLVLGCAHVYCTPCMRLLLMSAEEADKFPLTCVGEECQEPIPIPIVQRFLLPADFTRLLGAAFTSYVTRNPQSLKYCRTPDCNQIYRTATDDRAGGAGAGCAVQCPSCFSSVCAACHEDGHPGMSCENARVSKDHNGLSEAWVRQMKKCPNCQAPIEKADAGHISAGDAWASSETIYGHMNAAHGGIHDKGVVPEHVNYEEQELVLRQAREARQRAPAHALVQIPPLPQPQFPQRVVGDLAGIWAQIRRANEAGAQRMAARVAQA</sequence>
<proteinExistence type="predicted"/>